<dbReference type="STRING" id="1798705.A2563_01605"/>
<proteinExistence type="predicted"/>
<evidence type="ECO:0000313" key="1">
    <source>
        <dbReference type="EMBL" id="OGH93282.1"/>
    </source>
</evidence>
<gene>
    <name evidence="1" type="ORF">A2563_01605</name>
</gene>
<sequence length="315" mass="35852">MDNQRHHFDALTADEPSLELILSPESKKAYNSLVDEYEKMLAVENQKPLTPAEAQYLRVLEDKNLMATARDLPAFVAMLLLYSLEGVRNNFNPDWTPIEKIKINEAALKGIWEKLPGFQRTALSVIVEQLLPQRAYLLLEYRSNNKDILTVARDTFVIFLENQIVQYASSVEIPAHYMKLVPEARRKELEIIADNKSTQAVKNGNITATINLEPGESPEDAMESFAASQRLYDYNIHYPPELSTETLRQLEEFEDLLPSNHTAGEQSAENDGGNEIAQAFHSVITKYPDPRLLFDKLFNCPDGQFSFDKEDDITN</sequence>
<dbReference type="Proteomes" id="UP000176634">
    <property type="component" value="Unassembled WGS sequence"/>
</dbReference>
<name>A0A1F6PAU5_9BACT</name>
<dbReference type="EMBL" id="MFRA01000001">
    <property type="protein sequence ID" value="OGH93282.1"/>
    <property type="molecule type" value="Genomic_DNA"/>
</dbReference>
<dbReference type="AlphaFoldDB" id="A0A1F6PAU5"/>
<organism evidence="1 2">
    <name type="scientific">Candidatus Magasanikbacteria bacterium RIFOXYD1_FULL_40_23</name>
    <dbReference type="NCBI Taxonomy" id="1798705"/>
    <lineage>
        <taxon>Bacteria</taxon>
        <taxon>Candidatus Magasanikiibacteriota</taxon>
    </lineage>
</organism>
<reference evidence="1 2" key="1">
    <citation type="journal article" date="2016" name="Nat. Commun.">
        <title>Thousands of microbial genomes shed light on interconnected biogeochemical processes in an aquifer system.</title>
        <authorList>
            <person name="Anantharaman K."/>
            <person name="Brown C.T."/>
            <person name="Hug L.A."/>
            <person name="Sharon I."/>
            <person name="Castelle C.J."/>
            <person name="Probst A.J."/>
            <person name="Thomas B.C."/>
            <person name="Singh A."/>
            <person name="Wilkins M.J."/>
            <person name="Karaoz U."/>
            <person name="Brodie E.L."/>
            <person name="Williams K.H."/>
            <person name="Hubbard S.S."/>
            <person name="Banfield J.F."/>
        </authorList>
    </citation>
    <scope>NUCLEOTIDE SEQUENCE [LARGE SCALE GENOMIC DNA]</scope>
</reference>
<comment type="caution">
    <text evidence="1">The sequence shown here is derived from an EMBL/GenBank/DDBJ whole genome shotgun (WGS) entry which is preliminary data.</text>
</comment>
<accession>A0A1F6PAU5</accession>
<protein>
    <submittedName>
        <fullName evidence="1">Uncharacterized protein</fullName>
    </submittedName>
</protein>
<evidence type="ECO:0000313" key="2">
    <source>
        <dbReference type="Proteomes" id="UP000176634"/>
    </source>
</evidence>